<dbReference type="STRING" id="542762.A0A4S4DV18"/>
<evidence type="ECO:0000313" key="2">
    <source>
        <dbReference type="EMBL" id="THG07141.1"/>
    </source>
</evidence>
<sequence length="223" mass="25041">MEHLRPFVITNLSATELEDIRLFGRMKVSATVSISGGPPTGYNTKFTTHVDMQGNTNPKWNTLMDFKLHDPSLRNNLLYLNFNFHCSRTFGDKYIGGVSVPINPLFAMISGNRTASQVVRYPVRTFSGEVHGFVNFCFGFGNSIRPLGPQQPAPQWQPPPPPPPHVVSQVEVNWGQSYYTSEPQTLQNQVNYGGNARANDDQANQYNYGEQANEFDDVSDYQC</sequence>
<dbReference type="PANTHER" id="PTHR32246:SF173">
    <property type="entry name" value="C2 DOMAIN-CONTAINING PROTEIN"/>
    <property type="match status" value="1"/>
</dbReference>
<name>A0A4S4DV18_CAMSN</name>
<keyword evidence="3" id="KW-1185">Reference proteome</keyword>
<evidence type="ECO:0000259" key="1">
    <source>
        <dbReference type="PROSITE" id="PS50004"/>
    </source>
</evidence>
<dbReference type="EMBL" id="SDRB02010218">
    <property type="protein sequence ID" value="THG07141.1"/>
    <property type="molecule type" value="Genomic_DNA"/>
</dbReference>
<dbReference type="Pfam" id="PF00168">
    <property type="entry name" value="C2"/>
    <property type="match status" value="1"/>
</dbReference>
<dbReference type="SUPFAM" id="SSF49562">
    <property type="entry name" value="C2 domain (Calcium/lipid-binding domain, CaLB)"/>
    <property type="match status" value="1"/>
</dbReference>
<reference evidence="2 3" key="1">
    <citation type="journal article" date="2018" name="Proc. Natl. Acad. Sci. U.S.A.">
        <title>Draft genome sequence of Camellia sinensis var. sinensis provides insights into the evolution of the tea genome and tea quality.</title>
        <authorList>
            <person name="Wei C."/>
            <person name="Yang H."/>
            <person name="Wang S."/>
            <person name="Zhao J."/>
            <person name="Liu C."/>
            <person name="Gao L."/>
            <person name="Xia E."/>
            <person name="Lu Y."/>
            <person name="Tai Y."/>
            <person name="She G."/>
            <person name="Sun J."/>
            <person name="Cao H."/>
            <person name="Tong W."/>
            <person name="Gao Q."/>
            <person name="Li Y."/>
            <person name="Deng W."/>
            <person name="Jiang X."/>
            <person name="Wang W."/>
            <person name="Chen Q."/>
            <person name="Zhang S."/>
            <person name="Li H."/>
            <person name="Wu J."/>
            <person name="Wang P."/>
            <person name="Li P."/>
            <person name="Shi C."/>
            <person name="Zheng F."/>
            <person name="Jian J."/>
            <person name="Huang B."/>
            <person name="Shan D."/>
            <person name="Shi M."/>
            <person name="Fang C."/>
            <person name="Yue Y."/>
            <person name="Li F."/>
            <person name="Li D."/>
            <person name="Wei S."/>
            <person name="Han B."/>
            <person name="Jiang C."/>
            <person name="Yin Y."/>
            <person name="Xia T."/>
            <person name="Zhang Z."/>
            <person name="Bennetzen J.L."/>
            <person name="Zhao S."/>
            <person name="Wan X."/>
        </authorList>
    </citation>
    <scope>NUCLEOTIDE SEQUENCE [LARGE SCALE GENOMIC DNA]</scope>
    <source>
        <strain evidence="3">cv. Shuchazao</strain>
        <tissue evidence="2">Leaf</tissue>
    </source>
</reference>
<dbReference type="Proteomes" id="UP000306102">
    <property type="component" value="Unassembled WGS sequence"/>
</dbReference>
<evidence type="ECO:0000313" key="3">
    <source>
        <dbReference type="Proteomes" id="UP000306102"/>
    </source>
</evidence>
<feature type="domain" description="C2" evidence="1">
    <location>
        <begin position="1"/>
        <end position="119"/>
    </location>
</feature>
<dbReference type="Gene3D" id="2.60.40.150">
    <property type="entry name" value="C2 domain"/>
    <property type="match status" value="1"/>
</dbReference>
<dbReference type="PROSITE" id="PS50004">
    <property type="entry name" value="C2"/>
    <property type="match status" value="1"/>
</dbReference>
<proteinExistence type="predicted"/>
<dbReference type="CDD" id="cd04051">
    <property type="entry name" value="C2_SRC2_like"/>
    <property type="match status" value="1"/>
</dbReference>
<dbReference type="InterPro" id="IPR035892">
    <property type="entry name" value="C2_domain_sf"/>
</dbReference>
<dbReference type="PANTHER" id="PTHR32246">
    <property type="entry name" value="INGRESSION PROTEIN FIC1"/>
    <property type="match status" value="1"/>
</dbReference>
<dbReference type="InterPro" id="IPR044750">
    <property type="entry name" value="C2_SRC2/BAP"/>
</dbReference>
<dbReference type="AlphaFoldDB" id="A0A4S4DV18"/>
<accession>A0A4S4DV18</accession>
<dbReference type="InterPro" id="IPR000008">
    <property type="entry name" value="C2_dom"/>
</dbReference>
<protein>
    <recommendedName>
        <fullName evidence="1">C2 domain-containing protein</fullName>
    </recommendedName>
</protein>
<comment type="caution">
    <text evidence="2">The sequence shown here is derived from an EMBL/GenBank/DDBJ whole genome shotgun (WGS) entry which is preliminary data.</text>
</comment>
<gene>
    <name evidence="2" type="ORF">TEA_019241</name>
</gene>
<organism evidence="2 3">
    <name type="scientific">Camellia sinensis var. sinensis</name>
    <name type="common">China tea</name>
    <dbReference type="NCBI Taxonomy" id="542762"/>
    <lineage>
        <taxon>Eukaryota</taxon>
        <taxon>Viridiplantae</taxon>
        <taxon>Streptophyta</taxon>
        <taxon>Embryophyta</taxon>
        <taxon>Tracheophyta</taxon>
        <taxon>Spermatophyta</taxon>
        <taxon>Magnoliopsida</taxon>
        <taxon>eudicotyledons</taxon>
        <taxon>Gunneridae</taxon>
        <taxon>Pentapetalae</taxon>
        <taxon>asterids</taxon>
        <taxon>Ericales</taxon>
        <taxon>Theaceae</taxon>
        <taxon>Camellia</taxon>
    </lineage>
</organism>
<dbReference type="GO" id="GO:0006952">
    <property type="term" value="P:defense response"/>
    <property type="evidence" value="ECO:0007669"/>
    <property type="project" value="InterPro"/>
</dbReference>